<evidence type="ECO:0000259" key="2">
    <source>
        <dbReference type="PROSITE" id="PS51372"/>
    </source>
</evidence>
<dbReference type="InterPro" id="IPR050661">
    <property type="entry name" value="BglG_antiterminators"/>
</dbReference>
<evidence type="ECO:0000313" key="4">
    <source>
        <dbReference type="Proteomes" id="UP000674938"/>
    </source>
</evidence>
<dbReference type="Pfam" id="PF00874">
    <property type="entry name" value="PRD"/>
    <property type="match status" value="2"/>
</dbReference>
<dbReference type="AlphaFoldDB" id="A0A940PGJ5"/>
<evidence type="ECO:0000313" key="3">
    <source>
        <dbReference type="EMBL" id="MBP1043146.1"/>
    </source>
</evidence>
<dbReference type="InterPro" id="IPR011608">
    <property type="entry name" value="PRD"/>
</dbReference>
<dbReference type="InterPro" id="IPR036634">
    <property type="entry name" value="PRD_sf"/>
</dbReference>
<reference evidence="3" key="1">
    <citation type="submission" date="2020-12" db="EMBL/GenBank/DDBJ databases">
        <title>Vagococcus allomyrinae sp. nov. and Enterococcus lavae sp. nov., isolated from the larvae of Allomyrina dichotoma.</title>
        <authorList>
            <person name="Lee S.D."/>
        </authorList>
    </citation>
    <scope>NUCLEOTIDE SEQUENCE</scope>
    <source>
        <strain evidence="3">BWB3-3</strain>
    </source>
</reference>
<dbReference type="Proteomes" id="UP000674938">
    <property type="component" value="Unassembled WGS sequence"/>
</dbReference>
<feature type="domain" description="PRD" evidence="2">
    <location>
        <begin position="63"/>
        <end position="168"/>
    </location>
</feature>
<dbReference type="SMART" id="SM01061">
    <property type="entry name" value="CAT_RBD"/>
    <property type="match status" value="1"/>
</dbReference>
<proteinExistence type="predicted"/>
<dbReference type="InterPro" id="IPR036650">
    <property type="entry name" value="CAT_RNA-bd_dom_sf"/>
</dbReference>
<dbReference type="GO" id="GO:0003723">
    <property type="term" value="F:RNA binding"/>
    <property type="evidence" value="ECO:0007669"/>
    <property type="project" value="InterPro"/>
</dbReference>
<dbReference type="GO" id="GO:0006355">
    <property type="term" value="P:regulation of DNA-templated transcription"/>
    <property type="evidence" value="ECO:0007669"/>
    <property type="project" value="InterPro"/>
</dbReference>
<dbReference type="PANTHER" id="PTHR30185">
    <property type="entry name" value="CRYPTIC BETA-GLUCOSIDE BGL OPERON ANTITERMINATOR"/>
    <property type="match status" value="1"/>
</dbReference>
<protein>
    <submittedName>
        <fullName evidence="3">PRD domain-containing protein</fullName>
    </submittedName>
</protein>
<keyword evidence="4" id="KW-1185">Reference proteome</keyword>
<feature type="domain" description="PRD" evidence="2">
    <location>
        <begin position="169"/>
        <end position="280"/>
    </location>
</feature>
<dbReference type="InterPro" id="IPR004341">
    <property type="entry name" value="CAT_RNA-bd_dom"/>
</dbReference>
<dbReference type="PANTHER" id="PTHR30185:SF15">
    <property type="entry name" value="CRYPTIC BETA-GLUCOSIDE BGL OPERON ANTITERMINATOR"/>
    <property type="match status" value="1"/>
</dbReference>
<dbReference type="PROSITE" id="PS51372">
    <property type="entry name" value="PRD_2"/>
    <property type="match status" value="2"/>
</dbReference>
<keyword evidence="1" id="KW-0677">Repeat</keyword>
<dbReference type="SUPFAM" id="SSF50151">
    <property type="entry name" value="SacY-like RNA-binding domain"/>
    <property type="match status" value="1"/>
</dbReference>
<dbReference type="RefSeq" id="WP_209530952.1">
    <property type="nucleotide sequence ID" value="NZ_JAEEGA010000014.1"/>
</dbReference>
<dbReference type="EMBL" id="JAEEGA010000014">
    <property type="protein sequence ID" value="MBP1043146.1"/>
    <property type="molecule type" value="Genomic_DNA"/>
</dbReference>
<organism evidence="3 4">
    <name type="scientific">Vagococcus allomyrinae</name>
    <dbReference type="NCBI Taxonomy" id="2794353"/>
    <lineage>
        <taxon>Bacteria</taxon>
        <taxon>Bacillati</taxon>
        <taxon>Bacillota</taxon>
        <taxon>Bacilli</taxon>
        <taxon>Lactobacillales</taxon>
        <taxon>Enterococcaceae</taxon>
        <taxon>Vagococcus</taxon>
    </lineage>
</organism>
<gene>
    <name evidence="3" type="ORF">I6N95_19185</name>
</gene>
<comment type="caution">
    <text evidence="3">The sequence shown here is derived from an EMBL/GenBank/DDBJ whole genome shotgun (WGS) entry which is preliminary data.</text>
</comment>
<dbReference type="SUPFAM" id="SSF63520">
    <property type="entry name" value="PTS-regulatory domain, PRD"/>
    <property type="match status" value="2"/>
</dbReference>
<evidence type="ECO:0000256" key="1">
    <source>
        <dbReference type="ARBA" id="ARBA00022737"/>
    </source>
</evidence>
<dbReference type="Gene3D" id="2.30.24.10">
    <property type="entry name" value="CAT RNA-binding domain"/>
    <property type="match status" value="1"/>
</dbReference>
<accession>A0A940PGJ5</accession>
<sequence>MLTVIKSLNNNIILAVTESDEELVAFGTGIGFKRKKGDKVDEKLATKIFLSDLNHQAGQLLEGLSPEILATTEKIVDLGEEKLKPKLNSGILFTLADHLRFALDRKEQGLDIDTPFQWEIPHLYFEEYQVGLEALELIEKELGIVLPTTEASFIALHLVNAQMDNQTMGETIQVTTVTKNIVKIIQSLFEVTLDKTTINYSRFITHLRYFIARQRSDESSTVEMDVTLKEIIQERYMKSYACGLMIKEMLEREYGWRITEDELVYLVIHIERIIKENKTK</sequence>
<dbReference type="Pfam" id="PF03123">
    <property type="entry name" value="CAT_RBD"/>
    <property type="match status" value="1"/>
</dbReference>
<dbReference type="Gene3D" id="1.10.1790.10">
    <property type="entry name" value="PRD domain"/>
    <property type="match status" value="2"/>
</dbReference>
<name>A0A940PGJ5_9ENTE</name>